<comment type="caution">
    <text evidence="3">The sequence shown here is derived from an EMBL/GenBank/DDBJ whole genome shotgun (WGS) entry which is preliminary data.</text>
</comment>
<sequence length="59" mass="6377">MDFSEVLVALAGAAALTGVTVVVRGWLERRSKKREAPWDPPSSTPPGPPLDDDDWGDDE</sequence>
<feature type="region of interest" description="Disordered" evidence="1">
    <location>
        <begin position="30"/>
        <end position="59"/>
    </location>
</feature>
<evidence type="ECO:0000313" key="3">
    <source>
        <dbReference type="EMBL" id="RDD83907.1"/>
    </source>
</evidence>
<feature type="compositionally biased region" description="Pro residues" evidence="1">
    <location>
        <begin position="38"/>
        <end position="49"/>
    </location>
</feature>
<dbReference type="AlphaFoldDB" id="A0A369UTX6"/>
<protein>
    <submittedName>
        <fullName evidence="3">Uncharacterized protein</fullName>
    </submittedName>
</protein>
<dbReference type="Proteomes" id="UP000253742">
    <property type="component" value="Unassembled WGS sequence"/>
</dbReference>
<proteinExistence type="predicted"/>
<name>A0A369UTX6_9ACTN</name>
<evidence type="ECO:0000256" key="2">
    <source>
        <dbReference type="SAM" id="Phobius"/>
    </source>
</evidence>
<feature type="compositionally biased region" description="Acidic residues" evidence="1">
    <location>
        <begin position="50"/>
        <end position="59"/>
    </location>
</feature>
<accession>A0A369UTX6</accession>
<keyword evidence="2" id="KW-0812">Transmembrane</keyword>
<dbReference type="EMBL" id="QQBH01000060">
    <property type="protein sequence ID" value="RDD83907.1"/>
    <property type="molecule type" value="Genomic_DNA"/>
</dbReference>
<reference evidence="3 4" key="1">
    <citation type="submission" date="2018-07" db="EMBL/GenBank/DDBJ databases">
        <title>Genome guided investigation of antibiotics producing actinomycetales strain isolated from a Macau mangrove ecosystem.</title>
        <authorList>
            <person name="Hu D."/>
        </authorList>
    </citation>
    <scope>NUCLEOTIDE SEQUENCE [LARGE SCALE GENOMIC DNA]</scope>
    <source>
        <strain evidence="3 4">2297</strain>
    </source>
</reference>
<gene>
    <name evidence="3" type="ORF">DVZ84_37995</name>
</gene>
<evidence type="ECO:0000256" key="1">
    <source>
        <dbReference type="SAM" id="MobiDB-lite"/>
    </source>
</evidence>
<keyword evidence="2" id="KW-1133">Transmembrane helix</keyword>
<keyword evidence="2" id="KW-0472">Membrane</keyword>
<dbReference type="RefSeq" id="WP_114534165.1">
    <property type="nucleotide sequence ID" value="NZ_JBEXMQ010000039.1"/>
</dbReference>
<feature type="transmembrane region" description="Helical" evidence="2">
    <location>
        <begin position="6"/>
        <end position="27"/>
    </location>
</feature>
<evidence type="ECO:0000313" key="4">
    <source>
        <dbReference type="Proteomes" id="UP000253742"/>
    </source>
</evidence>
<organism evidence="3 4">
    <name type="scientific">Streptomyces parvulus</name>
    <dbReference type="NCBI Taxonomy" id="146923"/>
    <lineage>
        <taxon>Bacteria</taxon>
        <taxon>Bacillati</taxon>
        <taxon>Actinomycetota</taxon>
        <taxon>Actinomycetes</taxon>
        <taxon>Kitasatosporales</taxon>
        <taxon>Streptomycetaceae</taxon>
        <taxon>Streptomyces</taxon>
    </lineage>
</organism>